<accession>A0A0N9W1V5</accession>
<dbReference type="STRING" id="1324350.AOY20_08055"/>
<sequence>MSLEKKIELKDGIISFDNLTWLKDNNQVKMNVDFLTEDLLQINFFCDRFIIDVGWYPSTSKKGCFTIMLIKNQDWTKPLFISNTRNLFDVYKYINICIKIIYKKNHL</sequence>
<proteinExistence type="predicted"/>
<dbReference type="Proteomes" id="UP000064939">
    <property type="component" value="Chromosome"/>
</dbReference>
<dbReference type="OrthoDB" id="2652925at2"/>
<dbReference type="EMBL" id="CP012808">
    <property type="protein sequence ID" value="ALH95485.1"/>
    <property type="molecule type" value="Genomic_DNA"/>
</dbReference>
<organism evidence="1 2">
    <name type="scientific">Acinetobacter equi</name>
    <dbReference type="NCBI Taxonomy" id="1324350"/>
    <lineage>
        <taxon>Bacteria</taxon>
        <taxon>Pseudomonadati</taxon>
        <taxon>Pseudomonadota</taxon>
        <taxon>Gammaproteobacteria</taxon>
        <taxon>Moraxellales</taxon>
        <taxon>Moraxellaceae</taxon>
        <taxon>Acinetobacter</taxon>
    </lineage>
</organism>
<protein>
    <submittedName>
        <fullName evidence="1">Uncharacterized protein</fullName>
    </submittedName>
</protein>
<dbReference type="RefSeq" id="WP_054581377.1">
    <property type="nucleotide sequence ID" value="NZ_CP012808.1"/>
</dbReference>
<evidence type="ECO:0000313" key="2">
    <source>
        <dbReference type="Proteomes" id="UP000064939"/>
    </source>
</evidence>
<name>A0A0N9W1V5_9GAMM</name>
<evidence type="ECO:0000313" key="1">
    <source>
        <dbReference type="EMBL" id="ALH95485.1"/>
    </source>
</evidence>
<dbReference type="AlphaFoldDB" id="A0A0N9W1V5"/>
<keyword evidence="2" id="KW-1185">Reference proteome</keyword>
<dbReference type="KEGG" id="aei:AOY20_08055"/>
<gene>
    <name evidence="1" type="ORF">AOY20_08055</name>
</gene>
<reference evidence="1 2" key="1">
    <citation type="journal article" date="2015" name="Int. J. Syst. Evol. Microbiol.">
        <title>Acinetobacter equi sp. nov. isolated from horse faeces.</title>
        <authorList>
            <person name="Poppel M.T."/>
            <person name="Skiebe E."/>
            <person name="Laue M."/>
            <person name="Bergmann H."/>
            <person name="Ebersberger I."/>
            <person name="Garn T."/>
            <person name="Fruth A."/>
            <person name="Baumgardt S."/>
            <person name="Busse H.J."/>
            <person name="Wilharm G."/>
        </authorList>
    </citation>
    <scope>NUCLEOTIDE SEQUENCE [LARGE SCALE GENOMIC DNA]</scope>
    <source>
        <strain evidence="1 2">114</strain>
    </source>
</reference>